<keyword evidence="2" id="KW-1185">Reference proteome</keyword>
<organism evidence="1 2">
    <name type="scientific">Scopulibacillus darangshiensis</name>
    <dbReference type="NCBI Taxonomy" id="442528"/>
    <lineage>
        <taxon>Bacteria</taxon>
        <taxon>Bacillati</taxon>
        <taxon>Bacillota</taxon>
        <taxon>Bacilli</taxon>
        <taxon>Bacillales</taxon>
        <taxon>Sporolactobacillaceae</taxon>
        <taxon>Scopulibacillus</taxon>
    </lineage>
</organism>
<dbReference type="OrthoDB" id="9781752at2"/>
<proteinExistence type="predicted"/>
<name>A0A4R2NZI0_9BACL</name>
<evidence type="ECO:0000313" key="1">
    <source>
        <dbReference type="EMBL" id="TCP27064.1"/>
    </source>
</evidence>
<dbReference type="RefSeq" id="WP_132746541.1">
    <property type="nucleotide sequence ID" value="NZ_SLXK01000018.1"/>
</dbReference>
<dbReference type="Proteomes" id="UP000295416">
    <property type="component" value="Unassembled WGS sequence"/>
</dbReference>
<comment type="caution">
    <text evidence="1">The sequence shown here is derived from an EMBL/GenBank/DDBJ whole genome shotgun (WGS) entry which is preliminary data.</text>
</comment>
<protein>
    <submittedName>
        <fullName evidence="1">Uncharacterized protein</fullName>
    </submittedName>
</protein>
<reference evidence="1 2" key="1">
    <citation type="submission" date="2019-03" db="EMBL/GenBank/DDBJ databases">
        <title>Genomic Encyclopedia of Type Strains, Phase IV (KMG-IV): sequencing the most valuable type-strain genomes for metagenomic binning, comparative biology and taxonomic classification.</title>
        <authorList>
            <person name="Goeker M."/>
        </authorList>
    </citation>
    <scope>NUCLEOTIDE SEQUENCE [LARGE SCALE GENOMIC DNA]</scope>
    <source>
        <strain evidence="1 2">DSM 19377</strain>
    </source>
</reference>
<dbReference type="AlphaFoldDB" id="A0A4R2NZI0"/>
<dbReference type="EMBL" id="SLXK01000018">
    <property type="protein sequence ID" value="TCP27064.1"/>
    <property type="molecule type" value="Genomic_DNA"/>
</dbReference>
<accession>A0A4R2NZI0</accession>
<gene>
    <name evidence="1" type="ORF">EV207_11842</name>
</gene>
<evidence type="ECO:0000313" key="2">
    <source>
        <dbReference type="Proteomes" id="UP000295416"/>
    </source>
</evidence>
<sequence length="342" mass="39745">MFYHHKLYVESIVDPEEMLIPESLLNEIEHLWVVKEDAFYLVKHLEQMGDFNSPLDNIYLILNPIKPTAVDGIFHLNRKTAVLSDKLYKKIKKRDFKSLVSLGLSEFGNEEFRQLHEYKEGEKAKRILQAKRSFLEAQKCLNTVFEKYESASDKEQMAKLLTMICDSTFPKSDNKATKEKGENCFYSSLHSTHSMNPDIIKNIKRKIILKGNHRRGISWCLKALELTACERGMTHTAYRCPFYTNDIDLIYFPDHQFAVIDGMGPHNFEPVHPEDRVYNIDSHSINNKTVLLHSEVIKKATAEYRELVRAGMLDIKLAQSYYNQYEGLSVPFDHTIKDLFGK</sequence>